<dbReference type="EMBL" id="QKUF01000002">
    <property type="protein sequence ID" value="PZW34227.1"/>
    <property type="molecule type" value="Genomic_DNA"/>
</dbReference>
<dbReference type="AlphaFoldDB" id="A0A326URW2"/>
<name>A0A326URW2_THEHA</name>
<reference evidence="1 2" key="1">
    <citation type="submission" date="2018-06" db="EMBL/GenBank/DDBJ databases">
        <title>Genomic Encyclopedia of Archaeal and Bacterial Type Strains, Phase II (KMG-II): from individual species to whole genera.</title>
        <authorList>
            <person name="Goeker M."/>
        </authorList>
    </citation>
    <scope>NUCLEOTIDE SEQUENCE [LARGE SCALE GENOMIC DNA]</scope>
    <source>
        <strain evidence="1 2">ATCC BAA-1881</strain>
    </source>
</reference>
<accession>A0A326URW2</accession>
<evidence type="ECO:0000313" key="2">
    <source>
        <dbReference type="Proteomes" id="UP000248806"/>
    </source>
</evidence>
<keyword evidence="2" id="KW-1185">Reference proteome</keyword>
<organism evidence="1 2">
    <name type="scientific">Thermosporothrix hazakensis</name>
    <dbReference type="NCBI Taxonomy" id="644383"/>
    <lineage>
        <taxon>Bacteria</taxon>
        <taxon>Bacillati</taxon>
        <taxon>Chloroflexota</taxon>
        <taxon>Ktedonobacteria</taxon>
        <taxon>Ktedonobacterales</taxon>
        <taxon>Thermosporotrichaceae</taxon>
        <taxon>Thermosporothrix</taxon>
    </lineage>
</organism>
<gene>
    <name evidence="1" type="ORF">EI42_01064</name>
</gene>
<proteinExistence type="predicted"/>
<comment type="caution">
    <text evidence="1">The sequence shown here is derived from an EMBL/GenBank/DDBJ whole genome shotgun (WGS) entry which is preliminary data.</text>
</comment>
<protein>
    <submittedName>
        <fullName evidence="1">Uncharacterized protein</fullName>
    </submittedName>
</protein>
<evidence type="ECO:0000313" key="1">
    <source>
        <dbReference type="EMBL" id="PZW34227.1"/>
    </source>
</evidence>
<dbReference type="Gene3D" id="3.30.70.2450">
    <property type="match status" value="1"/>
</dbReference>
<dbReference type="Proteomes" id="UP000248806">
    <property type="component" value="Unassembled WGS sequence"/>
</dbReference>
<sequence length="85" mass="9228">MHAALPGRIRTVEFDGPPANRKAPVTAAEMEASLRLVSGVDVRVTEVISGSRYTDHARQVTTYRRVACSSAATLLMYTRHSAARA</sequence>